<evidence type="ECO:0000313" key="2">
    <source>
        <dbReference type="Proteomes" id="UP000829398"/>
    </source>
</evidence>
<keyword evidence="2" id="KW-1185">Reference proteome</keyword>
<accession>A0ACB8KA16</accession>
<comment type="caution">
    <text evidence="1">The sequence shown here is derived from an EMBL/GenBank/DDBJ whole genome shotgun (WGS) entry which is preliminary data.</text>
</comment>
<dbReference type="Proteomes" id="UP000829398">
    <property type="component" value="Chromosome 5"/>
</dbReference>
<reference evidence="2" key="1">
    <citation type="journal article" date="2023" name="Hortic. Res.">
        <title>A chromosome-level phased genome enabling allele-level studies in sweet orange: a case study on citrus Huanglongbing tolerance.</title>
        <authorList>
            <person name="Wu B."/>
            <person name="Yu Q."/>
            <person name="Deng Z."/>
            <person name="Duan Y."/>
            <person name="Luo F."/>
            <person name="Gmitter F. Jr."/>
        </authorList>
    </citation>
    <scope>NUCLEOTIDE SEQUENCE [LARGE SCALE GENOMIC DNA]</scope>
    <source>
        <strain evidence="2">cv. Valencia</strain>
    </source>
</reference>
<name>A0ACB8KA16_CITSI</name>
<dbReference type="EMBL" id="CM039174">
    <property type="protein sequence ID" value="KAH9751244.1"/>
    <property type="molecule type" value="Genomic_DNA"/>
</dbReference>
<sequence>MKNCKASCFILINGPPTSIESCRISSPFPNSNEVKRTTFVNAVLSSLMSTCDKHVREERLGWFLRERKGAKEKTVAGLWANLERLYMTKSLANRLYIKKKMFSLRMIKEASLDEHIDEFNKVCDELETIDEGLSDESKALLLISSLPKLYEHFVDASLYERQTLSLEEVKSALGTKKLKDKQDKPESELSEGLVARSIFEKRENKGKKQGRSKSKQKHLKCFHYHKEGHFKKDFHERKSKQKEPKDKSRNAAIATKETSFETIEVLIATKEKPQGQWVLDSGCTFHMSANRSYFTTYQSYDGGMILMGNNSVCKVVGIGTVSLKMYNGMVRELTQVRHVPELKSNMISIGMLDQIGCVIKAEKRILKVVKGSIIIMKGTKLNGLYVLNGQTTVGEASVIENSEDKARLWHLRLGHMSERGLKELQKKGVFGSDKLNSLGFCKDCVIGTAFRLKFESTVHSTKEKLAYLHSNLWRPAKVNSLGGCRVADYSKLRIFGCVAYAHVKQGKLEPRALKCRFLGYPDGVKGYRLWCINLKPPKCITSGDVTFNESEILNKSKTTESKEYRSETRPGSVQFEVESHEQEKTELVIEEDAGSVADGSDDVQGSASTKSEGDSYQLVRDRKRRVIRPPKRDIRDGKMIYLLLYVDDMLIIDEYNHLKGLLSSEFDMKDLGAARKILGIEIIKDRRRKLMFLTQQSYVKKVLVRFGMYESKSVQTPLANHCKLSAAQCPQTDAEQDKMASLPYSSVVGGLMKGASWWVMLTRDFVGDLDKMRSQTGFLFTLGGCTVNWKATLQNVVALSTTETEYTTAAEAFKEAIWLKGMVSELVANQETI</sequence>
<evidence type="ECO:0000313" key="1">
    <source>
        <dbReference type="EMBL" id="KAH9751244.1"/>
    </source>
</evidence>
<protein>
    <submittedName>
        <fullName evidence="1">Integrase catalytic domain-containing protein</fullName>
    </submittedName>
</protein>
<organism evidence="1 2">
    <name type="scientific">Citrus sinensis</name>
    <name type="common">Sweet orange</name>
    <name type="synonym">Citrus aurantium var. sinensis</name>
    <dbReference type="NCBI Taxonomy" id="2711"/>
    <lineage>
        <taxon>Eukaryota</taxon>
        <taxon>Viridiplantae</taxon>
        <taxon>Streptophyta</taxon>
        <taxon>Embryophyta</taxon>
        <taxon>Tracheophyta</taxon>
        <taxon>Spermatophyta</taxon>
        <taxon>Magnoliopsida</taxon>
        <taxon>eudicotyledons</taxon>
        <taxon>Gunneridae</taxon>
        <taxon>Pentapetalae</taxon>
        <taxon>rosids</taxon>
        <taxon>malvids</taxon>
        <taxon>Sapindales</taxon>
        <taxon>Rutaceae</taxon>
        <taxon>Aurantioideae</taxon>
        <taxon>Citrus</taxon>
    </lineage>
</organism>
<gene>
    <name evidence="1" type="ORF">KPL71_014215</name>
</gene>
<proteinExistence type="predicted"/>